<sequence length="87" mass="9640">MTVKSHRPVEDAVAEVGLWLTGEFSGRLPASAVAEVLRVTRRDLEGRIAPEDLGEMLHRMSRTRLQRLLANDVRGPGVRHRSGRSVG</sequence>
<keyword evidence="2" id="KW-1185">Reference proteome</keyword>
<organism evidence="1 2">
    <name type="scientific">Amycolatopsis saalfeldensis</name>
    <dbReference type="NCBI Taxonomy" id="394193"/>
    <lineage>
        <taxon>Bacteria</taxon>
        <taxon>Bacillati</taxon>
        <taxon>Actinomycetota</taxon>
        <taxon>Actinomycetes</taxon>
        <taxon>Pseudonocardiales</taxon>
        <taxon>Pseudonocardiaceae</taxon>
        <taxon>Amycolatopsis</taxon>
    </lineage>
</organism>
<dbReference type="OrthoDB" id="3698235at2"/>
<reference evidence="1 2" key="1">
    <citation type="submission" date="2016-10" db="EMBL/GenBank/DDBJ databases">
        <authorList>
            <person name="de Groot N.N."/>
        </authorList>
    </citation>
    <scope>NUCLEOTIDE SEQUENCE [LARGE SCALE GENOMIC DNA]</scope>
    <source>
        <strain evidence="1 2">DSM 44993</strain>
    </source>
</reference>
<name>A0A1H8RBC0_9PSEU</name>
<protein>
    <submittedName>
        <fullName evidence="1">Uncharacterized protein</fullName>
    </submittedName>
</protein>
<dbReference type="EMBL" id="FOEF01000001">
    <property type="protein sequence ID" value="SEO63819.1"/>
    <property type="molecule type" value="Genomic_DNA"/>
</dbReference>
<accession>A0A1H8RBC0</accession>
<evidence type="ECO:0000313" key="1">
    <source>
        <dbReference type="EMBL" id="SEO63819.1"/>
    </source>
</evidence>
<dbReference type="Proteomes" id="UP000198582">
    <property type="component" value="Unassembled WGS sequence"/>
</dbReference>
<dbReference type="AlphaFoldDB" id="A0A1H8RBC0"/>
<evidence type="ECO:0000313" key="2">
    <source>
        <dbReference type="Proteomes" id="UP000198582"/>
    </source>
</evidence>
<proteinExistence type="predicted"/>
<gene>
    <name evidence="1" type="ORF">SAMN04489732_101718</name>
</gene>
<dbReference type="RefSeq" id="WP_091612260.1">
    <property type="nucleotide sequence ID" value="NZ_FOEF01000001.1"/>
</dbReference>